<dbReference type="EMBL" id="NDYL01000001">
    <property type="protein sequence ID" value="OXB94605.1"/>
    <property type="molecule type" value="Genomic_DNA"/>
</dbReference>
<proteinExistence type="predicted"/>
<name>A0A226QQJ3_9BACL</name>
<dbReference type="AlphaFoldDB" id="A0A226QQJ3"/>
<dbReference type="RefSeq" id="WP_062753305.1">
    <property type="nucleotide sequence ID" value="NZ_NDYL01000001.1"/>
</dbReference>
<evidence type="ECO:0008006" key="3">
    <source>
        <dbReference type="Google" id="ProtNLM"/>
    </source>
</evidence>
<sequence length="104" mass="11916">MEKLKIGDWVYYAGDEYQLEGALGYVDRVVDSYCVVEFIQDRKGKRLKRRKSCSIGELIPAKSKSPMTKEDFDTLMDLALATKDFEWCKQLLEQLKGQKSGKVG</sequence>
<reference evidence="1 2" key="1">
    <citation type="submission" date="2017-04" db="EMBL/GenBank/DDBJ databases">
        <title>The genome sequence of Parageobacillus galactosidasius DSM 18751.</title>
        <authorList>
            <person name="Ramaloko W.T."/>
            <person name="Koen N."/>
            <person name="Polliack S."/>
            <person name="Aliyu H."/>
            <person name="Lebre P."/>
            <person name="Mohr T."/>
            <person name="Oswald F."/>
            <person name="Zwick M."/>
            <person name="Neumann A."/>
            <person name="Syldatk C."/>
            <person name="Cowan D."/>
            <person name="De Maayer P."/>
        </authorList>
    </citation>
    <scope>NUCLEOTIDE SEQUENCE [LARGE SCALE GENOMIC DNA]</scope>
    <source>
        <strain evidence="1 2">DSM 18751</strain>
    </source>
</reference>
<protein>
    <recommendedName>
        <fullName evidence="3">IDEAL domain-containing protein</fullName>
    </recommendedName>
</protein>
<organism evidence="1 2">
    <name type="scientific">Parageobacillus galactosidasius</name>
    <dbReference type="NCBI Taxonomy" id="883812"/>
    <lineage>
        <taxon>Bacteria</taxon>
        <taxon>Bacillati</taxon>
        <taxon>Bacillota</taxon>
        <taxon>Bacilli</taxon>
        <taxon>Bacillales</taxon>
        <taxon>Anoxybacillaceae</taxon>
        <taxon>Parageobacillus</taxon>
    </lineage>
</organism>
<accession>A0A226QQJ3</accession>
<comment type="caution">
    <text evidence="1">The sequence shown here is derived from an EMBL/GenBank/DDBJ whole genome shotgun (WGS) entry which is preliminary data.</text>
</comment>
<evidence type="ECO:0000313" key="1">
    <source>
        <dbReference type="EMBL" id="OXB94605.1"/>
    </source>
</evidence>
<dbReference type="Proteomes" id="UP000198394">
    <property type="component" value="Unassembled WGS sequence"/>
</dbReference>
<keyword evidence="2" id="KW-1185">Reference proteome</keyword>
<evidence type="ECO:0000313" key="2">
    <source>
        <dbReference type="Proteomes" id="UP000198394"/>
    </source>
</evidence>
<dbReference type="GeneID" id="94900581"/>
<gene>
    <name evidence="1" type="ORF">B9L23_06945</name>
</gene>